<keyword evidence="2" id="KW-1185">Reference proteome</keyword>
<accession>A0A2A2H8K8</accession>
<evidence type="ECO:0008006" key="3">
    <source>
        <dbReference type="Google" id="ProtNLM"/>
    </source>
</evidence>
<evidence type="ECO:0000313" key="1">
    <source>
        <dbReference type="EMBL" id="PAV05717.1"/>
    </source>
</evidence>
<dbReference type="EMBL" id="LMVM01000002">
    <property type="protein sequence ID" value="PAV05717.1"/>
    <property type="molecule type" value="Genomic_DNA"/>
</dbReference>
<proteinExistence type="predicted"/>
<reference evidence="1 2" key="1">
    <citation type="journal article" date="2017" name="BMC Genomics">
        <title>Genomic analysis of methanogenic archaea reveals a shift towards energy conservation.</title>
        <authorList>
            <person name="Gilmore S.P."/>
            <person name="Henske J.K."/>
            <person name="Sexton J.A."/>
            <person name="Solomon K.V."/>
            <person name="Seppala S."/>
            <person name="Yoo J.I."/>
            <person name="Huyett L.M."/>
            <person name="Pressman A."/>
            <person name="Cogan J.Z."/>
            <person name="Kivenson V."/>
            <person name="Peng X."/>
            <person name="Tan Y."/>
            <person name="Valentine D.L."/>
            <person name="O'Malley M.A."/>
        </authorList>
    </citation>
    <scope>NUCLEOTIDE SEQUENCE [LARGE SCALE GENOMIC DNA]</scope>
    <source>
        <strain evidence="1 2">M.o.H.</strain>
    </source>
</reference>
<dbReference type="AlphaFoldDB" id="A0A2A2H8K8"/>
<gene>
    <name evidence="1" type="ORF">ASJ80_08270</name>
</gene>
<dbReference type="Proteomes" id="UP000217784">
    <property type="component" value="Unassembled WGS sequence"/>
</dbReference>
<name>A0A2A2H8K8_METBR</name>
<evidence type="ECO:0000313" key="2">
    <source>
        <dbReference type="Proteomes" id="UP000217784"/>
    </source>
</evidence>
<comment type="caution">
    <text evidence="1">The sequence shown here is derived from an EMBL/GenBank/DDBJ whole genome shotgun (WGS) entry which is preliminary data.</text>
</comment>
<organism evidence="1 2">
    <name type="scientific">Methanobacterium bryantii</name>
    <dbReference type="NCBI Taxonomy" id="2161"/>
    <lineage>
        <taxon>Archaea</taxon>
        <taxon>Methanobacteriati</taxon>
        <taxon>Methanobacteriota</taxon>
        <taxon>Methanomada group</taxon>
        <taxon>Methanobacteria</taxon>
        <taxon>Methanobacteriales</taxon>
        <taxon>Methanobacteriaceae</taxon>
        <taxon>Methanobacterium</taxon>
    </lineage>
</organism>
<protein>
    <recommendedName>
        <fullName evidence="3">HNH nuclease domain-containing protein</fullName>
    </recommendedName>
</protein>
<sequence>MISMSKTIDRICETLGQPKPVVIKQYKSNCKQVKKGYGYDNHDKMIVHHLIPKSIHPYGYLDIENMLPLTMDIEKPLHKFYSRYELAMDPLMPIIKTIEFELLASK</sequence>